<feature type="binding site" description="axial binding residue" evidence="12">
    <location>
        <position position="127"/>
    </location>
    <ligand>
        <name>heme</name>
        <dbReference type="ChEBI" id="CHEBI:30413"/>
    </ligand>
    <ligandPart>
        <name>Fe</name>
        <dbReference type="ChEBI" id="CHEBI:18248"/>
    </ligandPart>
</feature>
<keyword evidence="4 12" id="KW-0349">Heme</keyword>
<dbReference type="Pfam" id="PF00067">
    <property type="entry name" value="p450"/>
    <property type="match status" value="1"/>
</dbReference>
<dbReference type="Gene3D" id="1.10.630.10">
    <property type="entry name" value="Cytochrome P450"/>
    <property type="match status" value="1"/>
</dbReference>
<accession>A0A9Q0G1C1</accession>
<dbReference type="GO" id="GO:0020037">
    <property type="term" value="F:heme binding"/>
    <property type="evidence" value="ECO:0007669"/>
    <property type="project" value="InterPro"/>
</dbReference>
<dbReference type="InterPro" id="IPR017972">
    <property type="entry name" value="Cyt_P450_CS"/>
</dbReference>
<dbReference type="FunFam" id="1.10.630.10:FF:000126">
    <property type="entry name" value="Predicted protein"/>
    <property type="match status" value="1"/>
</dbReference>
<sequence>MSELIKSPSTMEKAQNEVRQILGKKSTIEEVDLREMNYLKLVIKETFRLHPPNPLLLLRECGVELKIGGYHIPVKTKVVVNALAIARDPHYWDEPDRFYPERFLGSTIDIKGADFELLPFGSGRRMCPGIPYSVPVIELTLANLLWQFDWKLPTGMKPRDLDMTEAAGLIARRKNDLLLVPVPHNS</sequence>
<evidence type="ECO:0000256" key="12">
    <source>
        <dbReference type="PIRSR" id="PIRSR602401-1"/>
    </source>
</evidence>
<evidence type="ECO:0000256" key="6">
    <source>
        <dbReference type="ARBA" id="ARBA00022723"/>
    </source>
</evidence>
<keyword evidence="9 12" id="KW-0408">Iron</keyword>
<evidence type="ECO:0000256" key="13">
    <source>
        <dbReference type="RuleBase" id="RU000461"/>
    </source>
</evidence>
<dbReference type="OrthoDB" id="2789670at2759"/>
<evidence type="ECO:0000313" key="14">
    <source>
        <dbReference type="EMBL" id="KAJ4841555.1"/>
    </source>
</evidence>
<protein>
    <recommendedName>
        <fullName evidence="16">Cytochrome P450</fullName>
    </recommendedName>
</protein>
<dbReference type="GO" id="GO:0016705">
    <property type="term" value="F:oxidoreductase activity, acting on paired donors, with incorporation or reduction of molecular oxygen"/>
    <property type="evidence" value="ECO:0007669"/>
    <property type="project" value="InterPro"/>
</dbReference>
<dbReference type="InterPro" id="IPR001128">
    <property type="entry name" value="Cyt_P450"/>
</dbReference>
<dbReference type="InterPro" id="IPR052306">
    <property type="entry name" value="CYP450_71D"/>
</dbReference>
<organism evidence="14 15">
    <name type="scientific">Turnera subulata</name>
    <dbReference type="NCBI Taxonomy" id="218843"/>
    <lineage>
        <taxon>Eukaryota</taxon>
        <taxon>Viridiplantae</taxon>
        <taxon>Streptophyta</taxon>
        <taxon>Embryophyta</taxon>
        <taxon>Tracheophyta</taxon>
        <taxon>Spermatophyta</taxon>
        <taxon>Magnoliopsida</taxon>
        <taxon>eudicotyledons</taxon>
        <taxon>Gunneridae</taxon>
        <taxon>Pentapetalae</taxon>
        <taxon>rosids</taxon>
        <taxon>fabids</taxon>
        <taxon>Malpighiales</taxon>
        <taxon>Passifloraceae</taxon>
        <taxon>Turnera</taxon>
    </lineage>
</organism>
<dbReference type="PRINTS" id="PR00385">
    <property type="entry name" value="P450"/>
</dbReference>
<dbReference type="Proteomes" id="UP001141552">
    <property type="component" value="Unassembled WGS sequence"/>
</dbReference>
<keyword evidence="8 13" id="KW-0560">Oxidoreductase</keyword>
<comment type="caution">
    <text evidence="14">The sequence shown here is derived from an EMBL/GenBank/DDBJ whole genome shotgun (WGS) entry which is preliminary data.</text>
</comment>
<dbReference type="GO" id="GO:0016020">
    <property type="term" value="C:membrane"/>
    <property type="evidence" value="ECO:0007669"/>
    <property type="project" value="UniProtKB-SubCell"/>
</dbReference>
<dbReference type="PANTHER" id="PTHR47953">
    <property type="entry name" value="OS08G0105600 PROTEIN"/>
    <property type="match status" value="1"/>
</dbReference>
<gene>
    <name evidence="14" type="ORF">Tsubulata_044799</name>
</gene>
<evidence type="ECO:0000256" key="11">
    <source>
        <dbReference type="ARBA" id="ARBA00023136"/>
    </source>
</evidence>
<dbReference type="PROSITE" id="PS00086">
    <property type="entry name" value="CYTOCHROME_P450"/>
    <property type="match status" value="1"/>
</dbReference>
<evidence type="ECO:0000256" key="7">
    <source>
        <dbReference type="ARBA" id="ARBA00022989"/>
    </source>
</evidence>
<evidence type="ECO:0000256" key="8">
    <source>
        <dbReference type="ARBA" id="ARBA00023002"/>
    </source>
</evidence>
<comment type="similarity">
    <text evidence="3 13">Belongs to the cytochrome P450 family.</text>
</comment>
<dbReference type="PRINTS" id="PR00463">
    <property type="entry name" value="EP450I"/>
</dbReference>
<comment type="subcellular location">
    <subcellularLocation>
        <location evidence="2">Membrane</location>
        <topology evidence="2">Single-pass membrane protein</topology>
    </subcellularLocation>
</comment>
<evidence type="ECO:0000256" key="9">
    <source>
        <dbReference type="ARBA" id="ARBA00023004"/>
    </source>
</evidence>
<evidence type="ECO:0000256" key="3">
    <source>
        <dbReference type="ARBA" id="ARBA00010617"/>
    </source>
</evidence>
<evidence type="ECO:0000256" key="2">
    <source>
        <dbReference type="ARBA" id="ARBA00004167"/>
    </source>
</evidence>
<dbReference type="AlphaFoldDB" id="A0A9Q0G1C1"/>
<keyword evidence="6 12" id="KW-0479">Metal-binding</keyword>
<dbReference type="InterPro" id="IPR036396">
    <property type="entry name" value="Cyt_P450_sf"/>
</dbReference>
<dbReference type="EMBL" id="JAKUCV010002749">
    <property type="protein sequence ID" value="KAJ4841555.1"/>
    <property type="molecule type" value="Genomic_DNA"/>
</dbReference>
<keyword evidence="15" id="KW-1185">Reference proteome</keyword>
<evidence type="ECO:0000256" key="4">
    <source>
        <dbReference type="ARBA" id="ARBA00022617"/>
    </source>
</evidence>
<evidence type="ECO:0008006" key="16">
    <source>
        <dbReference type="Google" id="ProtNLM"/>
    </source>
</evidence>
<keyword evidence="7" id="KW-1133">Transmembrane helix</keyword>
<evidence type="ECO:0000256" key="5">
    <source>
        <dbReference type="ARBA" id="ARBA00022692"/>
    </source>
</evidence>
<reference evidence="14" key="2">
    <citation type="journal article" date="2023" name="Plants (Basel)">
        <title>Annotation of the Turnera subulata (Passifloraceae) Draft Genome Reveals the S-Locus Evolved after the Divergence of Turneroideae from Passifloroideae in a Stepwise Manner.</title>
        <authorList>
            <person name="Henning P.M."/>
            <person name="Roalson E.H."/>
            <person name="Mir W."/>
            <person name="McCubbin A.G."/>
            <person name="Shore J.S."/>
        </authorList>
    </citation>
    <scope>NUCLEOTIDE SEQUENCE</scope>
    <source>
        <strain evidence="14">F60SS</strain>
    </source>
</reference>
<keyword evidence="10 13" id="KW-0503">Monooxygenase</keyword>
<proteinExistence type="inferred from homology"/>
<dbReference type="InterPro" id="IPR002401">
    <property type="entry name" value="Cyt_P450_E_grp-I"/>
</dbReference>
<dbReference type="PANTHER" id="PTHR47953:SF19">
    <property type="entry name" value="OS06G0641600 PROTEIN"/>
    <property type="match status" value="1"/>
</dbReference>
<keyword evidence="5" id="KW-0812">Transmembrane</keyword>
<comment type="cofactor">
    <cofactor evidence="1 12">
        <name>heme</name>
        <dbReference type="ChEBI" id="CHEBI:30413"/>
    </cofactor>
</comment>
<evidence type="ECO:0000256" key="10">
    <source>
        <dbReference type="ARBA" id="ARBA00023033"/>
    </source>
</evidence>
<dbReference type="SUPFAM" id="SSF48264">
    <property type="entry name" value="Cytochrome P450"/>
    <property type="match status" value="1"/>
</dbReference>
<evidence type="ECO:0000256" key="1">
    <source>
        <dbReference type="ARBA" id="ARBA00001971"/>
    </source>
</evidence>
<name>A0A9Q0G1C1_9ROSI</name>
<reference evidence="14" key="1">
    <citation type="submission" date="2022-02" db="EMBL/GenBank/DDBJ databases">
        <authorList>
            <person name="Henning P.M."/>
            <person name="McCubbin A.G."/>
            <person name="Shore J.S."/>
        </authorList>
    </citation>
    <scope>NUCLEOTIDE SEQUENCE</scope>
    <source>
        <strain evidence="14">F60SS</strain>
        <tissue evidence="14">Leaves</tissue>
    </source>
</reference>
<evidence type="ECO:0000313" key="15">
    <source>
        <dbReference type="Proteomes" id="UP001141552"/>
    </source>
</evidence>
<dbReference type="GO" id="GO:0004497">
    <property type="term" value="F:monooxygenase activity"/>
    <property type="evidence" value="ECO:0007669"/>
    <property type="project" value="UniProtKB-KW"/>
</dbReference>
<dbReference type="GO" id="GO:0005506">
    <property type="term" value="F:iron ion binding"/>
    <property type="evidence" value="ECO:0007669"/>
    <property type="project" value="InterPro"/>
</dbReference>
<keyword evidence="11" id="KW-0472">Membrane</keyword>